<evidence type="ECO:0000313" key="2">
    <source>
        <dbReference type="EMBL" id="AJW70122.1"/>
    </source>
</evidence>
<dbReference type="Proteomes" id="UP000032408">
    <property type="component" value="Chromosome"/>
</dbReference>
<protein>
    <submittedName>
        <fullName evidence="2">Uncharacterized protein</fullName>
    </submittedName>
</protein>
<evidence type="ECO:0000313" key="3">
    <source>
        <dbReference type="Proteomes" id="UP000032408"/>
    </source>
</evidence>
<keyword evidence="1" id="KW-0812">Transmembrane</keyword>
<reference evidence="2 3" key="2">
    <citation type="journal article" date="2016" name="ISME J.">
        <title>Physiological and genomic characterization of two novel marine thaumarchaeal strains indicates niche differentiation.</title>
        <authorList>
            <person name="Bayer B."/>
            <person name="Vojvoda J."/>
            <person name="Offre P."/>
            <person name="Alves R.J."/>
            <person name="Elisabeth N.H."/>
            <person name="Garcia J.A."/>
            <person name="Volland J.M."/>
            <person name="Srivastava A."/>
            <person name="Schleper C."/>
            <person name="Herndl G.J."/>
        </authorList>
    </citation>
    <scope>NUCLEOTIDE SEQUENCE [LARGE SCALE GENOMIC DNA]</scope>
    <source>
        <strain evidence="2 3">NF5</strain>
    </source>
</reference>
<feature type="transmembrane region" description="Helical" evidence="1">
    <location>
        <begin position="42"/>
        <end position="60"/>
    </location>
</feature>
<dbReference type="AlphaFoldDB" id="A0A0D5C137"/>
<dbReference type="RefSeq" id="WP_048115187.1">
    <property type="nucleotide sequence ID" value="NZ_CP011070.1"/>
</dbReference>
<evidence type="ECO:0000256" key="1">
    <source>
        <dbReference type="SAM" id="Phobius"/>
    </source>
</evidence>
<dbReference type="STRING" id="1580092.NADRNF5_0426"/>
<dbReference type="OrthoDB" id="3193at2157"/>
<sequence>MVMPVILLVGIPILLGIVYMPPFDMPVEDEPKEIPDKPDVSFLYYILMGIWTLYLIKILLQVKKGTFKVKQRY</sequence>
<dbReference type="EMBL" id="CP011070">
    <property type="protein sequence ID" value="AJW70122.1"/>
    <property type="molecule type" value="Genomic_DNA"/>
</dbReference>
<dbReference type="KEGG" id="nin:NADRNF5_0426"/>
<keyword evidence="3" id="KW-1185">Reference proteome</keyword>
<keyword evidence="1" id="KW-0472">Membrane</keyword>
<proteinExistence type="predicted"/>
<keyword evidence="1" id="KW-1133">Transmembrane helix</keyword>
<accession>A0A0D5C137</accession>
<name>A0A0D5C137_9ARCH</name>
<dbReference type="GeneID" id="24819676"/>
<organism evidence="2 3">
    <name type="scientific">Nitrosopumilus adriaticus</name>
    <dbReference type="NCBI Taxonomy" id="1580092"/>
    <lineage>
        <taxon>Archaea</taxon>
        <taxon>Nitrososphaerota</taxon>
        <taxon>Nitrososphaeria</taxon>
        <taxon>Nitrosopumilales</taxon>
        <taxon>Nitrosopumilaceae</taxon>
        <taxon>Nitrosopumilus</taxon>
    </lineage>
</organism>
<gene>
    <name evidence="2" type="ORF">NADRNF5_0426</name>
</gene>
<feature type="transmembrane region" description="Helical" evidence="1">
    <location>
        <begin position="5"/>
        <end position="22"/>
    </location>
</feature>
<reference evidence="3" key="1">
    <citation type="submission" date="2015-03" db="EMBL/GenBank/DDBJ databases">
        <title>Characterization of two novel Thaumarchaeota isolated from the Northern Adriatic Sea.</title>
        <authorList>
            <person name="Bayer B."/>
            <person name="Vojvoda J."/>
            <person name="Offre P."/>
            <person name="Srivastava A."/>
            <person name="Elisabeth N."/>
            <person name="Garcia J.A.L."/>
            <person name="Schleper C."/>
            <person name="Herndl G.J."/>
        </authorList>
    </citation>
    <scope>NUCLEOTIDE SEQUENCE [LARGE SCALE GENOMIC DNA]</scope>
    <source>
        <strain evidence="3">NF5</strain>
    </source>
</reference>
<dbReference type="HOGENOM" id="CLU_2695529_0_0_2"/>